<accession>A0A8T6R8V1</accession>
<gene>
    <name evidence="2" type="ORF">EPD83_011295</name>
</gene>
<dbReference type="RefSeq" id="WP_165566598.1">
    <property type="nucleotide sequence ID" value="NZ_SAYU02000034.1"/>
</dbReference>
<comment type="caution">
    <text evidence="2">The sequence shown here is derived from an EMBL/GenBank/DDBJ whole genome shotgun (WGS) entry which is preliminary data.</text>
</comment>
<dbReference type="Proteomes" id="UP000287866">
    <property type="component" value="Unassembled WGS sequence"/>
</dbReference>
<feature type="region of interest" description="Disordered" evidence="1">
    <location>
        <begin position="62"/>
        <end position="107"/>
    </location>
</feature>
<proteinExistence type="predicted"/>
<feature type="compositionally biased region" description="Polar residues" evidence="1">
    <location>
        <begin position="64"/>
        <end position="79"/>
    </location>
</feature>
<keyword evidence="3" id="KW-1185">Reference proteome</keyword>
<evidence type="ECO:0000313" key="3">
    <source>
        <dbReference type="Proteomes" id="UP000287866"/>
    </source>
</evidence>
<organism evidence="2 3">
    <name type="scientific">Phycicoccus flavus</name>
    <dbReference type="NCBI Taxonomy" id="2502783"/>
    <lineage>
        <taxon>Bacteria</taxon>
        <taxon>Bacillati</taxon>
        <taxon>Actinomycetota</taxon>
        <taxon>Actinomycetes</taxon>
        <taxon>Micrococcales</taxon>
        <taxon>Intrasporangiaceae</taxon>
        <taxon>Phycicoccus</taxon>
    </lineage>
</organism>
<dbReference type="EMBL" id="SAYU02000034">
    <property type="protein sequence ID" value="NHA68631.1"/>
    <property type="molecule type" value="Genomic_DNA"/>
</dbReference>
<evidence type="ECO:0000256" key="1">
    <source>
        <dbReference type="SAM" id="MobiDB-lite"/>
    </source>
</evidence>
<evidence type="ECO:0000313" key="2">
    <source>
        <dbReference type="EMBL" id="NHA68631.1"/>
    </source>
</evidence>
<reference evidence="2" key="1">
    <citation type="submission" date="2020-03" db="EMBL/GenBank/DDBJ databases">
        <title>Phycicoccus flavus sp. nov., a novel endophytic actinobacterium isolated from branch of Kandelia candel.</title>
        <authorList>
            <person name="Tuo L."/>
        </authorList>
    </citation>
    <scope>NUCLEOTIDE SEQUENCE</scope>
    <source>
        <strain evidence="2">CMS6Z-2</strain>
    </source>
</reference>
<name>A0A8T6R8V1_9MICO</name>
<dbReference type="AlphaFoldDB" id="A0A8T6R8V1"/>
<protein>
    <submittedName>
        <fullName evidence="2">Uncharacterized protein</fullName>
    </submittedName>
</protein>
<sequence>MRRRLEEDFGGDAALLAEELERLPDEVGSRQDPERLQAAVVLAARGSVDTFVAVLDLARRDGATCSSAEASRTPTTPRCSTASSAHSPRSPRRARGSTGRETGPVTG</sequence>